<protein>
    <recommendedName>
        <fullName evidence="4">Calcium-binding protein</fullName>
    </recommendedName>
</protein>
<feature type="signal peptide" evidence="1">
    <location>
        <begin position="1"/>
        <end position="26"/>
    </location>
</feature>
<evidence type="ECO:0000313" key="2">
    <source>
        <dbReference type="EMBL" id="AXE82873.1"/>
    </source>
</evidence>
<dbReference type="Proteomes" id="UP000252698">
    <property type="component" value="Chromosome"/>
</dbReference>
<feature type="chain" id="PRO_5016232886" description="Calcium-binding protein" evidence="1">
    <location>
        <begin position="27"/>
        <end position="261"/>
    </location>
</feature>
<gene>
    <name evidence="2" type="ORF">C5746_17970</name>
</gene>
<keyword evidence="1" id="KW-0732">Signal</keyword>
<evidence type="ECO:0008006" key="4">
    <source>
        <dbReference type="Google" id="ProtNLM"/>
    </source>
</evidence>
<proteinExistence type="predicted"/>
<name>A0A2Z5JRG5_STRAR</name>
<organism evidence="2 3">
    <name type="scientific">Streptomyces atratus</name>
    <dbReference type="NCBI Taxonomy" id="1893"/>
    <lineage>
        <taxon>Bacteria</taxon>
        <taxon>Bacillati</taxon>
        <taxon>Actinomycetota</taxon>
        <taxon>Actinomycetes</taxon>
        <taxon>Kitasatosporales</taxon>
        <taxon>Streptomycetaceae</taxon>
        <taxon>Streptomyces</taxon>
    </lineage>
</organism>
<evidence type="ECO:0000313" key="3">
    <source>
        <dbReference type="Proteomes" id="UP000252698"/>
    </source>
</evidence>
<evidence type="ECO:0000256" key="1">
    <source>
        <dbReference type="SAM" id="SignalP"/>
    </source>
</evidence>
<accession>A0A2Z5JRG5</accession>
<dbReference type="EMBL" id="CP027306">
    <property type="protein sequence ID" value="AXE82873.1"/>
    <property type="molecule type" value="Genomic_DNA"/>
</dbReference>
<dbReference type="KEGG" id="sata:C5746_17970"/>
<dbReference type="AlphaFoldDB" id="A0A2Z5JRG5"/>
<dbReference type="GeneID" id="95520347"/>
<sequence length="261" mass="27690">MRRRIIVASVVAAVAAGVAVAPAAHAEGRGDIRVTKTVVNGGSNVIVGVKNVKRFLITMTIKDNSGVKGVADVSAFNATNGHGPVDHLGTTCKKVSTTTSVCTATMQIDPTWIDFYGSGNEGWDANSVAGTWQVNATVQANDRDYWISDRIALFKVKRAATLTTDATPEPVRKGGTLTVTGKLSRANWTDLKYHAFTKQVVKLQYKKPGGAYSTVKTATTDSKGHLRATVKATASGSWRWAFLGTTTTMKVVSTGDAVTVK</sequence>
<dbReference type="RefSeq" id="WP_114249096.1">
    <property type="nucleotide sequence ID" value="NZ_BMRN01000010.1"/>
</dbReference>
<reference evidence="2 3" key="1">
    <citation type="journal article" date="2018" name="Front. Microbiol.">
        <title>Genome Sequencing of Streptomyces atratus SCSIOZH16 and Activation Production of Nocardamine via Metabolic Engineering.</title>
        <authorList>
            <person name="Li Y."/>
            <person name="Zhang C."/>
            <person name="Liu C."/>
            <person name="Ju J."/>
            <person name="Ma J."/>
        </authorList>
    </citation>
    <scope>NUCLEOTIDE SEQUENCE [LARGE SCALE GENOMIC DNA]</scope>
    <source>
        <strain evidence="2 3">SCSIO_ZH16</strain>
    </source>
</reference>